<dbReference type="AlphaFoldDB" id="A0ABD1XJX2"/>
<dbReference type="EMBL" id="JBHFFA010000008">
    <property type="protein sequence ID" value="KAL2609237.1"/>
    <property type="molecule type" value="Genomic_DNA"/>
</dbReference>
<accession>A0ABD1XJX2</accession>
<evidence type="ECO:0000313" key="2">
    <source>
        <dbReference type="Proteomes" id="UP001605036"/>
    </source>
</evidence>
<protein>
    <submittedName>
        <fullName evidence="1">Uncharacterized protein</fullName>
    </submittedName>
</protein>
<proteinExistence type="predicted"/>
<sequence>MSHNPPPPLRPTALEKARRARLPVIAAGSTQAELRRLTHNFYHKYQHVFFTSHPQELTLSEEPSQSILRTILPREVPLDKSEKGSVKK</sequence>
<reference evidence="1 2" key="1">
    <citation type="submission" date="2024-09" db="EMBL/GenBank/DDBJ databases">
        <title>Chromosome-scale assembly of Riccia fluitans.</title>
        <authorList>
            <person name="Paukszto L."/>
            <person name="Sawicki J."/>
            <person name="Karawczyk K."/>
            <person name="Piernik-Szablinska J."/>
            <person name="Szczecinska M."/>
            <person name="Mazdziarz M."/>
        </authorList>
    </citation>
    <scope>NUCLEOTIDE SEQUENCE [LARGE SCALE GENOMIC DNA]</scope>
    <source>
        <strain evidence="1">Rf_01</strain>
        <tissue evidence="1">Aerial parts of the thallus</tissue>
    </source>
</reference>
<dbReference type="Proteomes" id="UP001605036">
    <property type="component" value="Unassembled WGS sequence"/>
</dbReference>
<keyword evidence="2" id="KW-1185">Reference proteome</keyword>
<organism evidence="1 2">
    <name type="scientific">Riccia fluitans</name>
    <dbReference type="NCBI Taxonomy" id="41844"/>
    <lineage>
        <taxon>Eukaryota</taxon>
        <taxon>Viridiplantae</taxon>
        <taxon>Streptophyta</taxon>
        <taxon>Embryophyta</taxon>
        <taxon>Marchantiophyta</taxon>
        <taxon>Marchantiopsida</taxon>
        <taxon>Marchantiidae</taxon>
        <taxon>Marchantiales</taxon>
        <taxon>Ricciaceae</taxon>
        <taxon>Riccia</taxon>
    </lineage>
</organism>
<evidence type="ECO:0000313" key="1">
    <source>
        <dbReference type="EMBL" id="KAL2609237.1"/>
    </source>
</evidence>
<gene>
    <name evidence="1" type="ORF">R1flu_027810</name>
</gene>
<comment type="caution">
    <text evidence="1">The sequence shown here is derived from an EMBL/GenBank/DDBJ whole genome shotgun (WGS) entry which is preliminary data.</text>
</comment>
<name>A0ABD1XJX2_9MARC</name>